<keyword evidence="10 12" id="KW-0862">Zinc</keyword>
<dbReference type="PROSITE" id="PS50030">
    <property type="entry name" value="UBA"/>
    <property type="match status" value="2"/>
</dbReference>
<dbReference type="InterPro" id="IPR050185">
    <property type="entry name" value="Ub_carboxyl-term_hydrolase"/>
</dbReference>
<evidence type="ECO:0000256" key="8">
    <source>
        <dbReference type="ARBA" id="ARBA00022801"/>
    </source>
</evidence>
<dbReference type="Pfam" id="PF00627">
    <property type="entry name" value="UBA"/>
    <property type="match status" value="2"/>
</dbReference>
<evidence type="ECO:0000313" key="18">
    <source>
        <dbReference type="EMBL" id="RWR84412.1"/>
    </source>
</evidence>
<dbReference type="EMBL" id="QPKB01000005">
    <property type="protein sequence ID" value="RWR84412.1"/>
    <property type="molecule type" value="Genomic_DNA"/>
</dbReference>
<keyword evidence="6 13" id="KW-0863">Zinc-finger</keyword>
<keyword evidence="19" id="KW-1185">Reference proteome</keyword>
<name>A0A3S3NQD1_9MAGN</name>
<dbReference type="GO" id="GO:0004843">
    <property type="term" value="F:cysteine-type deubiquitinase activity"/>
    <property type="evidence" value="ECO:0007669"/>
    <property type="project" value="UniProtKB-UniRule"/>
</dbReference>
<dbReference type="Gene3D" id="1.10.8.10">
    <property type="entry name" value="DNA helicase RuvA subunit, C-terminal domain"/>
    <property type="match status" value="2"/>
</dbReference>
<dbReference type="AlphaFoldDB" id="A0A3S3NQD1"/>
<dbReference type="SUPFAM" id="SSF57850">
    <property type="entry name" value="RING/U-box"/>
    <property type="match status" value="1"/>
</dbReference>
<dbReference type="SUPFAM" id="SSF54001">
    <property type="entry name" value="Cysteine proteinases"/>
    <property type="match status" value="1"/>
</dbReference>
<dbReference type="Gene3D" id="3.90.70.10">
    <property type="entry name" value="Cysteine proteinases"/>
    <property type="match status" value="2"/>
</dbReference>
<evidence type="ECO:0000256" key="14">
    <source>
        <dbReference type="RuleBase" id="RU366025"/>
    </source>
</evidence>
<comment type="caution">
    <text evidence="18">The sequence shown here is derived from an EMBL/GenBank/DDBJ whole genome shotgun (WGS) entry which is preliminary data.</text>
</comment>
<dbReference type="GO" id="GO:0008270">
    <property type="term" value="F:zinc ion binding"/>
    <property type="evidence" value="ECO:0007669"/>
    <property type="project" value="UniProtKB-KW"/>
</dbReference>
<dbReference type="Proteomes" id="UP000283530">
    <property type="component" value="Unassembled WGS sequence"/>
</dbReference>
<dbReference type="InterPro" id="IPR013083">
    <property type="entry name" value="Znf_RING/FYVE/PHD"/>
</dbReference>
<evidence type="ECO:0000256" key="6">
    <source>
        <dbReference type="ARBA" id="ARBA00022771"/>
    </source>
</evidence>
<feature type="binding site" evidence="12">
    <location>
        <position position="217"/>
    </location>
    <ligand>
        <name>Zn(2+)</name>
        <dbReference type="ChEBI" id="CHEBI:29105"/>
    </ligand>
</feature>
<feature type="domain" description="USP" evidence="16">
    <location>
        <begin position="312"/>
        <end position="901"/>
    </location>
</feature>
<protein>
    <recommendedName>
        <fullName evidence="14">Ubiquitin carboxyl-terminal hydrolase</fullName>
        <ecNumber evidence="14">3.4.19.12</ecNumber>
    </recommendedName>
</protein>
<evidence type="ECO:0000256" key="9">
    <source>
        <dbReference type="ARBA" id="ARBA00022807"/>
    </source>
</evidence>
<dbReference type="PANTHER" id="PTHR21646:SF10">
    <property type="entry name" value="UBIQUITIN CARBOXYL-TERMINAL HYDROLASE 14"/>
    <property type="match status" value="1"/>
</dbReference>
<evidence type="ECO:0000256" key="3">
    <source>
        <dbReference type="ARBA" id="ARBA00022670"/>
    </source>
</evidence>
<feature type="active site" description="Nucleophile" evidence="11">
    <location>
        <position position="321"/>
    </location>
</feature>
<keyword evidence="8 14" id="KW-0378">Hydrolase</keyword>
<dbReference type="EC" id="3.4.19.12" evidence="14"/>
<dbReference type="InterPro" id="IPR038765">
    <property type="entry name" value="Papain-like_cys_pep_sf"/>
</dbReference>
<dbReference type="FunFam" id="3.30.40.10:FF:000026">
    <property type="entry name" value="Ubiquitin carboxyl-terminal hydrolase"/>
    <property type="match status" value="1"/>
</dbReference>
<dbReference type="OrthoDB" id="361536at2759"/>
<dbReference type="PROSITE" id="PS00973">
    <property type="entry name" value="USP_2"/>
    <property type="match status" value="1"/>
</dbReference>
<dbReference type="PROSITE" id="PS50271">
    <property type="entry name" value="ZF_UBP"/>
    <property type="match status" value="1"/>
</dbReference>
<dbReference type="InterPro" id="IPR018200">
    <property type="entry name" value="USP_CS"/>
</dbReference>
<dbReference type="PROSITE" id="PS00972">
    <property type="entry name" value="USP_1"/>
    <property type="match status" value="1"/>
</dbReference>
<dbReference type="GO" id="GO:0016579">
    <property type="term" value="P:protein deubiquitination"/>
    <property type="evidence" value="ECO:0007669"/>
    <property type="project" value="InterPro"/>
</dbReference>
<feature type="domain" description="UBA" evidence="15">
    <location>
        <begin position="711"/>
        <end position="752"/>
    </location>
</feature>
<dbReference type="CDD" id="cd02658">
    <property type="entry name" value="Peptidase_C19B"/>
    <property type="match status" value="1"/>
</dbReference>
<evidence type="ECO:0000256" key="11">
    <source>
        <dbReference type="PIRSR" id="PIRSR016308-1"/>
    </source>
</evidence>
<dbReference type="SMART" id="SM00290">
    <property type="entry name" value="ZnF_UBP"/>
    <property type="match status" value="1"/>
</dbReference>
<keyword evidence="5" id="KW-0677">Repeat</keyword>
<evidence type="ECO:0000256" key="1">
    <source>
        <dbReference type="ARBA" id="ARBA00000707"/>
    </source>
</evidence>
<dbReference type="InterPro" id="IPR016652">
    <property type="entry name" value="Ubiquitinyl_hydrolase"/>
</dbReference>
<sequence length="903" mass="100860">MQSSMDLLRSNLSRVRIPEPTNRIYKQECCISFQTPKSEGGLFVDMCNFLAFGKDYVSWNYEKTGNPVYLHIKQKRKSVPEDRPLKKPTLLAIGMDGGFDNHEPEYEDFYSIVILPDYVSLPFPSVELPEKVRLAVDAILLAEGAERKEQVASWTADKKKVSVYAENLQQIDNGVVVPPSGWKCSKCDQVTNLWLNLTDGMILCGRRNWDGSGGNNHAVEHYRETNYPLAVKLGTITADLESADVYSYPEDESVIDPLLAQHLAFFGIDFSSLQKTEMTTAERELDQNTNFDWNRIQEGGQEIEPLFGPGYTGLINLGNSCYMASIMQVVFSTHSFSSRYYKNQSLKEAFDLGPADPTVDLNTQLTKLGHGLLSGKYSVLAQETDDIGSTNSTSSAVRLLRFCITLAWRLVRWLFFLPLLRQLVSERRSVSDCRSDRQSEKQEGIPPRMFKAVIAASHPEFSTMRQQDALEFFLHLLDQVGQVNARSELDPTRSFKFGVEERLRCPSGKVAYNKRFDYILSLNIPLSEATNKEELEAFHKLKSANCSEGKEVSATEIVRPRVPLEACLASFSAPEEVHDFYSSALNSKTTAIKCLLVLHMFPGMYIANPSLSSDCELLGKQTEVLKTFSKERINATQKRTTGLTTFPDYLVLHMRKFVMEAGWVPKKLDVYIDVPDIIDISHMRSKGMQPGEELLPEVVAGESKVESSQPSANEDIVSQLASMGFNYLHCQKAAINTSNVGVEEAMNWLLSHMDDPDINDPISQDMQAAELLSSFVDEAGVSTLVSFGFEEGLARKALKASGGDIEKATDWIFSHPGASSTVDMDATPSSTHNVVDSELPDGGGKYRLMGIVSHMGTSTHCGHYVAHVFKDGRWVIFNDTKVGASVNPPKELGYLYFFERINN</sequence>
<evidence type="ECO:0000256" key="12">
    <source>
        <dbReference type="PIRSR" id="PIRSR016308-3"/>
    </source>
</evidence>
<dbReference type="FunFam" id="3.30.40.10:FF:000371">
    <property type="entry name" value="Ubiquitin carboxyl-terminal hydrolase"/>
    <property type="match status" value="1"/>
</dbReference>
<dbReference type="InterPro" id="IPR001607">
    <property type="entry name" value="Znf_UBP"/>
</dbReference>
<feature type="binding site" evidence="12">
    <location>
        <position position="184"/>
    </location>
    <ligand>
        <name>Zn(2+)</name>
        <dbReference type="ChEBI" id="CHEBI:29105"/>
    </ligand>
</feature>
<dbReference type="InterPro" id="IPR028889">
    <property type="entry name" value="USP"/>
</dbReference>
<feature type="domain" description="UBA" evidence="15">
    <location>
        <begin position="775"/>
        <end position="815"/>
    </location>
</feature>
<dbReference type="Pfam" id="PF02148">
    <property type="entry name" value="zf-UBP"/>
    <property type="match status" value="1"/>
</dbReference>
<dbReference type="GO" id="GO:0006508">
    <property type="term" value="P:proteolysis"/>
    <property type="evidence" value="ECO:0007669"/>
    <property type="project" value="UniProtKB-KW"/>
</dbReference>
<keyword evidence="3 14" id="KW-0645">Protease</keyword>
<dbReference type="FunFam" id="1.10.8.10:FF:000103">
    <property type="entry name" value="Ubiquitin carboxyl-terminal hydrolase"/>
    <property type="match status" value="1"/>
</dbReference>
<evidence type="ECO:0000259" key="15">
    <source>
        <dbReference type="PROSITE" id="PS50030"/>
    </source>
</evidence>
<evidence type="ECO:0000256" key="10">
    <source>
        <dbReference type="ARBA" id="ARBA00022833"/>
    </source>
</evidence>
<feature type="active site" description="Proton acceptor" evidence="11">
    <location>
        <position position="863"/>
    </location>
</feature>
<evidence type="ECO:0000256" key="4">
    <source>
        <dbReference type="ARBA" id="ARBA00022723"/>
    </source>
</evidence>
<dbReference type="CDD" id="cd14295">
    <property type="entry name" value="UBA1_atUBP14"/>
    <property type="match status" value="1"/>
</dbReference>
<dbReference type="PIRSF" id="PIRSF016308">
    <property type="entry name" value="UBP"/>
    <property type="match status" value="1"/>
</dbReference>
<comment type="catalytic activity">
    <reaction evidence="1 14">
        <text>Thiol-dependent hydrolysis of ester, thioester, amide, peptide and isopeptide bonds formed by the C-terminal Gly of ubiquitin (a 76-residue protein attached to proteins as an intracellular targeting signal).</text>
        <dbReference type="EC" id="3.4.19.12"/>
    </reaction>
</comment>
<dbReference type="STRING" id="337451.A0A3S3NQD1"/>
<keyword evidence="9 14" id="KW-0788">Thiol protease</keyword>
<organism evidence="18 19">
    <name type="scientific">Cinnamomum micranthum f. kanehirae</name>
    <dbReference type="NCBI Taxonomy" id="337451"/>
    <lineage>
        <taxon>Eukaryota</taxon>
        <taxon>Viridiplantae</taxon>
        <taxon>Streptophyta</taxon>
        <taxon>Embryophyta</taxon>
        <taxon>Tracheophyta</taxon>
        <taxon>Spermatophyta</taxon>
        <taxon>Magnoliopsida</taxon>
        <taxon>Magnoliidae</taxon>
        <taxon>Laurales</taxon>
        <taxon>Lauraceae</taxon>
        <taxon>Cinnamomum</taxon>
    </lineage>
</organism>
<keyword evidence="7 14" id="KW-0833">Ubl conjugation pathway</keyword>
<dbReference type="PANTHER" id="PTHR21646">
    <property type="entry name" value="UBIQUITIN CARBOXYL-TERMINAL HYDROLASE"/>
    <property type="match status" value="1"/>
</dbReference>
<proteinExistence type="inferred from homology"/>
<comment type="function">
    <text evidence="14">Recognizes and hydrolyzes the peptide bond at the C-terminal Gly of ubiquitin. Involved in the processing of poly-ubiquitin precursors as well as that of ubiquitinated proteins.</text>
</comment>
<dbReference type="Pfam" id="PF00443">
    <property type="entry name" value="UCH"/>
    <property type="match status" value="1"/>
</dbReference>
<evidence type="ECO:0000259" key="17">
    <source>
        <dbReference type="PROSITE" id="PS50271"/>
    </source>
</evidence>
<dbReference type="Gene3D" id="3.30.40.10">
    <property type="entry name" value="Zinc/RING finger domain, C3HC4 (zinc finger)"/>
    <property type="match status" value="2"/>
</dbReference>
<dbReference type="InterPro" id="IPR015940">
    <property type="entry name" value="UBA"/>
</dbReference>
<dbReference type="FunFam" id="1.10.8.10:FF:000086">
    <property type="entry name" value="Ubiquitin carboxyl-terminal hydrolase"/>
    <property type="match status" value="1"/>
</dbReference>
<keyword evidence="4 12" id="KW-0479">Metal-binding</keyword>
<evidence type="ECO:0000256" key="7">
    <source>
        <dbReference type="ARBA" id="ARBA00022786"/>
    </source>
</evidence>
<gene>
    <name evidence="18" type="ORF">CKAN_01322400</name>
</gene>
<dbReference type="Pfam" id="PF17807">
    <property type="entry name" value="zf-UBP_var"/>
    <property type="match status" value="1"/>
</dbReference>
<dbReference type="PROSITE" id="PS50235">
    <property type="entry name" value="USP_3"/>
    <property type="match status" value="1"/>
</dbReference>
<accession>A0A3S3NQD1</accession>
<evidence type="ECO:0000313" key="19">
    <source>
        <dbReference type="Proteomes" id="UP000283530"/>
    </source>
</evidence>
<evidence type="ECO:0000259" key="16">
    <source>
        <dbReference type="PROSITE" id="PS50235"/>
    </source>
</evidence>
<dbReference type="SMART" id="SM00165">
    <property type="entry name" value="UBA"/>
    <property type="match status" value="2"/>
</dbReference>
<evidence type="ECO:0000256" key="13">
    <source>
        <dbReference type="PROSITE-ProRule" id="PRU00502"/>
    </source>
</evidence>
<dbReference type="InterPro" id="IPR009060">
    <property type="entry name" value="UBA-like_sf"/>
</dbReference>
<evidence type="ECO:0000256" key="2">
    <source>
        <dbReference type="ARBA" id="ARBA00009085"/>
    </source>
</evidence>
<dbReference type="InterPro" id="IPR001394">
    <property type="entry name" value="Peptidase_C19_UCH"/>
</dbReference>
<comment type="similarity">
    <text evidence="2 14">Belongs to the peptidase C19 family.</text>
</comment>
<feature type="domain" description="UBP-type" evidence="17">
    <location>
        <begin position="160"/>
        <end position="270"/>
    </location>
</feature>
<feature type="binding site" evidence="12">
    <location>
        <position position="187"/>
    </location>
    <ligand>
        <name>Zn(2+)</name>
        <dbReference type="ChEBI" id="CHEBI:29105"/>
    </ligand>
</feature>
<feature type="binding site" evidence="12">
    <location>
        <position position="204"/>
    </location>
    <ligand>
        <name>Zn(2+)</name>
        <dbReference type="ChEBI" id="CHEBI:29105"/>
    </ligand>
</feature>
<dbReference type="SUPFAM" id="SSF46934">
    <property type="entry name" value="UBA-like"/>
    <property type="match status" value="1"/>
</dbReference>
<dbReference type="InterPro" id="IPR041432">
    <property type="entry name" value="UBP13_Znf-UBP_var"/>
</dbReference>
<evidence type="ECO:0000256" key="5">
    <source>
        <dbReference type="ARBA" id="ARBA00022737"/>
    </source>
</evidence>
<reference evidence="18 19" key="1">
    <citation type="journal article" date="2019" name="Nat. Plants">
        <title>Stout camphor tree genome fills gaps in understanding of flowering plant genome evolution.</title>
        <authorList>
            <person name="Chaw S.M."/>
            <person name="Liu Y.C."/>
            <person name="Wu Y.W."/>
            <person name="Wang H.Y."/>
            <person name="Lin C.I."/>
            <person name="Wu C.S."/>
            <person name="Ke H.M."/>
            <person name="Chang L.Y."/>
            <person name="Hsu C.Y."/>
            <person name="Yang H.T."/>
            <person name="Sudianto E."/>
            <person name="Hsu M.H."/>
            <person name="Wu K.P."/>
            <person name="Wang L.N."/>
            <person name="Leebens-Mack J.H."/>
            <person name="Tsai I.J."/>
        </authorList>
    </citation>
    <scope>NUCLEOTIDE SEQUENCE [LARGE SCALE GENOMIC DNA]</scope>
    <source>
        <strain evidence="19">cv. Chaw 1501</strain>
        <tissue evidence="18">Young leaves</tissue>
    </source>
</reference>